<dbReference type="Gene3D" id="3.30.420.40">
    <property type="match status" value="2"/>
</dbReference>
<dbReference type="PANTHER" id="PTHR14187">
    <property type="entry name" value="ALPHA KINASE/ELONGATION FACTOR 2 KINASE"/>
    <property type="match status" value="1"/>
</dbReference>
<keyword evidence="2" id="KW-1185">Reference proteome</keyword>
<reference evidence="1" key="1">
    <citation type="submission" date="2021-06" db="EMBL/GenBank/DDBJ databases">
        <authorList>
            <person name="Kallberg Y."/>
            <person name="Tangrot J."/>
            <person name="Rosling A."/>
        </authorList>
    </citation>
    <scope>NUCLEOTIDE SEQUENCE</scope>
    <source>
        <strain evidence="1">BR232B</strain>
    </source>
</reference>
<dbReference type="PANTHER" id="PTHR14187:SF5">
    <property type="entry name" value="HEAT SHOCK 70 KDA PROTEIN 12A"/>
    <property type="match status" value="1"/>
</dbReference>
<dbReference type="Gene3D" id="3.90.640.10">
    <property type="entry name" value="Actin, Chain A, domain 4"/>
    <property type="match status" value="1"/>
</dbReference>
<dbReference type="EMBL" id="CAJVPI010001085">
    <property type="protein sequence ID" value="CAG8593549.1"/>
    <property type="molecule type" value="Genomic_DNA"/>
</dbReference>
<dbReference type="InterPro" id="IPR043129">
    <property type="entry name" value="ATPase_NBD"/>
</dbReference>
<proteinExistence type="predicted"/>
<evidence type="ECO:0000313" key="2">
    <source>
        <dbReference type="Proteomes" id="UP000789739"/>
    </source>
</evidence>
<gene>
    <name evidence="1" type="ORF">PBRASI_LOCUS7254</name>
</gene>
<protein>
    <submittedName>
        <fullName evidence="1">4883_t:CDS:1</fullName>
    </submittedName>
</protein>
<dbReference type="OrthoDB" id="2963168at2759"/>
<name>A0A9N9GD24_9GLOM</name>
<comment type="caution">
    <text evidence="1">The sequence shown here is derived from an EMBL/GenBank/DDBJ whole genome shotgun (WGS) entry which is preliminary data.</text>
</comment>
<sequence length="572" mass="64895">MPSEDLRYVVALDFGTTFSGISFGHMQRKDKVHVHTSWQSICSHQKIPSLLVYDDNKNVLCWGVDAASPSFLSKLEKQHKTLHLAELFKLYLSGSKKKDKAKLPEGISYKKAIPDFLSCMKQEIDRVIDSRKLPMFAAGNVKFPEQFRIVATIPTEWSFKYKYEMRGFMHEAGFTSHKDSEQLQLLMEPAAAAISCLQDYENYNLKPGDCYIVADCGGGTVDLSTFRIRSDNKLDEITISDGGMYGSTKVDDNFLKFLGGRLGIKKIKMRNLRQKYFKSFLGLIFNFFTPIKHGFDGNEENFKEIELNVVNDCPSLEEHASLKKKNDLEEDDWIITLNYKTIKSFFDPSIDEIIELIRKQMNSTTQKCAALLMVGGYSESPYLQARIKEEFGKHIPSIIVPPTPKPTVAVVEGAGFFGLNYNEIIKTRVLKHHFGVKTLNHPILMMLTGDIHMFSVIATKGSSIPPPTPFKEIYSPLIPHQEEANVSIYYSDTDDPENADDETIVRKLKHWVISIPDVEHGLDRQIEVSLSFGIELAEIKAAAKNSATGLVYEVTEIKEADEYYEEEMLWVS</sequence>
<dbReference type="Proteomes" id="UP000789739">
    <property type="component" value="Unassembled WGS sequence"/>
</dbReference>
<dbReference type="AlphaFoldDB" id="A0A9N9GD24"/>
<accession>A0A9N9GD24</accession>
<evidence type="ECO:0000313" key="1">
    <source>
        <dbReference type="EMBL" id="CAG8593549.1"/>
    </source>
</evidence>
<dbReference type="SUPFAM" id="SSF53067">
    <property type="entry name" value="Actin-like ATPase domain"/>
    <property type="match status" value="2"/>
</dbReference>
<organism evidence="1 2">
    <name type="scientific">Paraglomus brasilianum</name>
    <dbReference type="NCBI Taxonomy" id="144538"/>
    <lineage>
        <taxon>Eukaryota</taxon>
        <taxon>Fungi</taxon>
        <taxon>Fungi incertae sedis</taxon>
        <taxon>Mucoromycota</taxon>
        <taxon>Glomeromycotina</taxon>
        <taxon>Glomeromycetes</taxon>
        <taxon>Paraglomerales</taxon>
        <taxon>Paraglomeraceae</taxon>
        <taxon>Paraglomus</taxon>
    </lineage>
</organism>